<dbReference type="Gene3D" id="3.40.50.720">
    <property type="entry name" value="NAD(P)-binding Rossmann-like Domain"/>
    <property type="match status" value="1"/>
</dbReference>
<feature type="region of interest" description="Disordered" evidence="1">
    <location>
        <begin position="31"/>
        <end position="59"/>
    </location>
</feature>
<organism evidence="2 3">
    <name type="scientific">Hibiscus syriacus</name>
    <name type="common">Rose of Sharon</name>
    <dbReference type="NCBI Taxonomy" id="106335"/>
    <lineage>
        <taxon>Eukaryota</taxon>
        <taxon>Viridiplantae</taxon>
        <taxon>Streptophyta</taxon>
        <taxon>Embryophyta</taxon>
        <taxon>Tracheophyta</taxon>
        <taxon>Spermatophyta</taxon>
        <taxon>Magnoliopsida</taxon>
        <taxon>eudicotyledons</taxon>
        <taxon>Gunneridae</taxon>
        <taxon>Pentapetalae</taxon>
        <taxon>rosids</taxon>
        <taxon>malvids</taxon>
        <taxon>Malvales</taxon>
        <taxon>Malvaceae</taxon>
        <taxon>Malvoideae</taxon>
        <taxon>Hibiscus</taxon>
    </lineage>
</organism>
<proteinExistence type="predicted"/>
<dbReference type="AlphaFoldDB" id="A0A6A3D3Q4"/>
<keyword evidence="3" id="KW-1185">Reference proteome</keyword>
<evidence type="ECO:0000313" key="2">
    <source>
        <dbReference type="EMBL" id="KAE8736425.1"/>
    </source>
</evidence>
<reference evidence="2" key="1">
    <citation type="submission" date="2019-09" db="EMBL/GenBank/DDBJ databases">
        <title>Draft genome information of white flower Hibiscus syriacus.</title>
        <authorList>
            <person name="Kim Y.-M."/>
        </authorList>
    </citation>
    <scope>NUCLEOTIDE SEQUENCE [LARGE SCALE GENOMIC DNA]</scope>
    <source>
        <strain evidence="2">YM2019G1</strain>
    </source>
</reference>
<name>A0A6A3D3Q4_HIBSY</name>
<sequence length="115" mass="13194">MPSWSSSPLSLHRRQARHLFPSKLHPELTRLGFQDISQERQQSPRDDRRRRIGTSFDQAHLAANPTLQRECDDEAIKRGRVYVDNAEALVEAGELVGALERGLLGKMKFVVSWWS</sequence>
<gene>
    <name evidence="2" type="ORF">F3Y22_tig00000002pilonHSYRG00233</name>
</gene>
<evidence type="ECO:0000313" key="3">
    <source>
        <dbReference type="Proteomes" id="UP000436088"/>
    </source>
</evidence>
<comment type="caution">
    <text evidence="2">The sequence shown here is derived from an EMBL/GenBank/DDBJ whole genome shotgun (WGS) entry which is preliminary data.</text>
</comment>
<evidence type="ECO:0000256" key="1">
    <source>
        <dbReference type="SAM" id="MobiDB-lite"/>
    </source>
</evidence>
<protein>
    <submittedName>
        <fullName evidence="2">Uncharacterized protein</fullName>
    </submittedName>
</protein>
<dbReference type="Proteomes" id="UP000436088">
    <property type="component" value="Unassembled WGS sequence"/>
</dbReference>
<dbReference type="EMBL" id="VEPZ02000001">
    <property type="protein sequence ID" value="KAE8736425.1"/>
    <property type="molecule type" value="Genomic_DNA"/>
</dbReference>
<accession>A0A6A3D3Q4</accession>